<dbReference type="AlphaFoldDB" id="A0A3P8GA82"/>
<dbReference type="Proteomes" id="UP000269396">
    <property type="component" value="Unassembled WGS sequence"/>
</dbReference>
<proteinExistence type="predicted"/>
<protein>
    <submittedName>
        <fullName evidence="1">Uncharacterized protein</fullName>
    </submittedName>
</protein>
<organism evidence="1 2">
    <name type="scientific">Schistosoma mattheei</name>
    <dbReference type="NCBI Taxonomy" id="31246"/>
    <lineage>
        <taxon>Eukaryota</taxon>
        <taxon>Metazoa</taxon>
        <taxon>Spiralia</taxon>
        <taxon>Lophotrochozoa</taxon>
        <taxon>Platyhelminthes</taxon>
        <taxon>Trematoda</taxon>
        <taxon>Digenea</taxon>
        <taxon>Strigeidida</taxon>
        <taxon>Schistosomatoidea</taxon>
        <taxon>Schistosomatidae</taxon>
        <taxon>Schistosoma</taxon>
    </lineage>
</organism>
<gene>
    <name evidence="1" type="ORF">SMTD_LOCUS5971</name>
</gene>
<sequence length="42" mass="5169">MYIFKGQINCRKDLSKIIWSQWSKLYSQMHICDISSIRTFWL</sequence>
<evidence type="ECO:0000313" key="2">
    <source>
        <dbReference type="Proteomes" id="UP000269396"/>
    </source>
</evidence>
<evidence type="ECO:0000313" key="1">
    <source>
        <dbReference type="EMBL" id="VDP31343.1"/>
    </source>
</evidence>
<name>A0A3P8GA82_9TREM</name>
<dbReference type="EMBL" id="UZAL01027310">
    <property type="protein sequence ID" value="VDP31343.1"/>
    <property type="molecule type" value="Genomic_DNA"/>
</dbReference>
<keyword evidence="2" id="KW-1185">Reference proteome</keyword>
<reference evidence="1 2" key="1">
    <citation type="submission" date="2018-11" db="EMBL/GenBank/DDBJ databases">
        <authorList>
            <consortium name="Pathogen Informatics"/>
        </authorList>
    </citation>
    <scope>NUCLEOTIDE SEQUENCE [LARGE SCALE GENOMIC DNA]</scope>
    <source>
        <strain>Denwood</strain>
        <strain evidence="2">Zambia</strain>
    </source>
</reference>
<accession>A0A3P8GA82</accession>